<sequence>MSITASTAASGGTGGADRAKAVRTLAGAPGPDARTVEAKALSAALPELLVEAQRVAASVVAGWHGRRRPGAGETFWQFRPFISGEPAHRIDWRRSARDDHLYVREREWEAAHTIWLWADMSVSMAFRSPLSNVVKRDRAVVLMIALAELAARGGERVGALGLAPPVASRNAAERIATALMHRGDEPVASGLPAIGEVRGFSDVVAIGDLIDPVDDLVGWIEGLAGRGVRGHLVQVLDPAEETFPFDGRTEFEDPETGARLVAGRAEDWRAAYRDRLAAHRETVRAAAIRAGWSFIVHHTDRPASEALLAVHAALSGSGGMAGGRQF</sequence>
<dbReference type="InterPro" id="IPR002881">
    <property type="entry name" value="DUF58"/>
</dbReference>
<feature type="domain" description="DUF58" evidence="1">
    <location>
        <begin position="78"/>
        <end position="281"/>
    </location>
</feature>
<protein>
    <recommendedName>
        <fullName evidence="1">DUF58 domain-containing protein</fullName>
    </recommendedName>
</protein>
<dbReference type="Proteomes" id="UP000186406">
    <property type="component" value="Unassembled WGS sequence"/>
</dbReference>
<dbReference type="STRING" id="1123029.SAMN02745172_01018"/>
<dbReference type="PANTHER" id="PTHR33608">
    <property type="entry name" value="BLL2464 PROTEIN"/>
    <property type="match status" value="1"/>
</dbReference>
<dbReference type="AlphaFoldDB" id="A0A1M7ZC31"/>
<organism evidence="2 3">
    <name type="scientific">Pseudoxanthobacter soli DSM 19599</name>
    <dbReference type="NCBI Taxonomy" id="1123029"/>
    <lineage>
        <taxon>Bacteria</taxon>
        <taxon>Pseudomonadati</taxon>
        <taxon>Pseudomonadota</taxon>
        <taxon>Alphaproteobacteria</taxon>
        <taxon>Hyphomicrobiales</taxon>
        <taxon>Segnochrobactraceae</taxon>
        <taxon>Pseudoxanthobacter</taxon>
    </lineage>
</organism>
<dbReference type="PANTHER" id="PTHR33608:SF6">
    <property type="entry name" value="BLL2464 PROTEIN"/>
    <property type="match status" value="1"/>
</dbReference>
<evidence type="ECO:0000313" key="2">
    <source>
        <dbReference type="EMBL" id="SHO62413.1"/>
    </source>
</evidence>
<evidence type="ECO:0000259" key="1">
    <source>
        <dbReference type="Pfam" id="PF01882"/>
    </source>
</evidence>
<evidence type="ECO:0000313" key="3">
    <source>
        <dbReference type="Proteomes" id="UP000186406"/>
    </source>
</evidence>
<dbReference type="EMBL" id="FRXO01000002">
    <property type="protein sequence ID" value="SHO62413.1"/>
    <property type="molecule type" value="Genomic_DNA"/>
</dbReference>
<gene>
    <name evidence="2" type="ORF">SAMN02745172_01018</name>
</gene>
<reference evidence="2 3" key="1">
    <citation type="submission" date="2016-12" db="EMBL/GenBank/DDBJ databases">
        <authorList>
            <person name="Song W.-J."/>
            <person name="Kurnit D.M."/>
        </authorList>
    </citation>
    <scope>NUCLEOTIDE SEQUENCE [LARGE SCALE GENOMIC DNA]</scope>
    <source>
        <strain evidence="2 3">DSM 19599</strain>
    </source>
</reference>
<name>A0A1M7ZC31_9HYPH</name>
<keyword evidence="3" id="KW-1185">Reference proteome</keyword>
<dbReference type="Pfam" id="PF01882">
    <property type="entry name" value="DUF58"/>
    <property type="match status" value="1"/>
</dbReference>
<proteinExistence type="predicted"/>
<accession>A0A1M7ZC31</accession>